<evidence type="ECO:0000256" key="11">
    <source>
        <dbReference type="RuleBase" id="RU362091"/>
    </source>
</evidence>
<evidence type="ECO:0000256" key="3">
    <source>
        <dbReference type="ARBA" id="ARBA00022448"/>
    </source>
</evidence>
<evidence type="ECO:0000256" key="10">
    <source>
        <dbReference type="ARBA" id="ARBA00023201"/>
    </source>
</evidence>
<evidence type="ECO:0000256" key="6">
    <source>
        <dbReference type="ARBA" id="ARBA00022989"/>
    </source>
</evidence>
<dbReference type="Proteomes" id="UP000499080">
    <property type="component" value="Unassembled WGS sequence"/>
</dbReference>
<keyword evidence="10" id="KW-0739">Sodium transport</keyword>
<reference evidence="13 14" key="1">
    <citation type="journal article" date="2019" name="Sci. Rep.">
        <title>Orb-weaving spider Araneus ventricosus genome elucidates the spidroin gene catalogue.</title>
        <authorList>
            <person name="Kono N."/>
            <person name="Nakamura H."/>
            <person name="Ohtoshi R."/>
            <person name="Moran D.A.P."/>
            <person name="Shinohara A."/>
            <person name="Yoshida Y."/>
            <person name="Fujiwara M."/>
            <person name="Mori M."/>
            <person name="Tomita M."/>
            <person name="Arakawa K."/>
        </authorList>
    </citation>
    <scope>NUCLEOTIDE SEQUENCE [LARGE SCALE GENOMIC DNA]</scope>
</reference>
<evidence type="ECO:0000256" key="5">
    <source>
        <dbReference type="ARBA" id="ARBA00022692"/>
    </source>
</evidence>
<dbReference type="PANTHER" id="PTHR42985:SF40">
    <property type="entry name" value="LD47995P-RELATED"/>
    <property type="match status" value="1"/>
</dbReference>
<evidence type="ECO:0000256" key="8">
    <source>
        <dbReference type="ARBA" id="ARBA00023065"/>
    </source>
</evidence>
<keyword evidence="3" id="KW-0813">Transport</keyword>
<dbReference type="PROSITE" id="PS50283">
    <property type="entry name" value="NA_SOLUT_SYMP_3"/>
    <property type="match status" value="1"/>
</dbReference>
<dbReference type="InterPro" id="IPR038377">
    <property type="entry name" value="Na/Glc_symporter_sf"/>
</dbReference>
<dbReference type="PANTHER" id="PTHR42985">
    <property type="entry name" value="SODIUM-COUPLED MONOCARBOXYLATE TRANSPORTER"/>
    <property type="match status" value="1"/>
</dbReference>
<keyword evidence="6 12" id="KW-1133">Transmembrane helix</keyword>
<evidence type="ECO:0000256" key="1">
    <source>
        <dbReference type="ARBA" id="ARBA00004651"/>
    </source>
</evidence>
<feature type="non-terminal residue" evidence="13">
    <location>
        <position position="176"/>
    </location>
</feature>
<dbReference type="AlphaFoldDB" id="A0A4Y2VH33"/>
<protein>
    <submittedName>
        <fullName evidence="13">Sodium-coupled monocarboxylate transporter 1</fullName>
    </submittedName>
</protein>
<evidence type="ECO:0000256" key="2">
    <source>
        <dbReference type="ARBA" id="ARBA00006434"/>
    </source>
</evidence>
<gene>
    <name evidence="13" type="primary">slc5a8_2</name>
    <name evidence="13" type="ORF">AVEN_108027_1</name>
</gene>
<feature type="transmembrane region" description="Helical" evidence="12">
    <location>
        <begin position="157"/>
        <end position="175"/>
    </location>
</feature>
<dbReference type="InterPro" id="IPR051163">
    <property type="entry name" value="Sodium:Solute_Symporter_SSF"/>
</dbReference>
<evidence type="ECO:0000256" key="9">
    <source>
        <dbReference type="ARBA" id="ARBA00023136"/>
    </source>
</evidence>
<dbReference type="InterPro" id="IPR001734">
    <property type="entry name" value="Na/solute_symporter"/>
</dbReference>
<feature type="transmembrane region" description="Helical" evidence="12">
    <location>
        <begin position="50"/>
        <end position="71"/>
    </location>
</feature>
<evidence type="ECO:0000313" key="13">
    <source>
        <dbReference type="EMBL" id="GBO24613.1"/>
    </source>
</evidence>
<evidence type="ECO:0000256" key="4">
    <source>
        <dbReference type="ARBA" id="ARBA00022475"/>
    </source>
</evidence>
<proteinExistence type="inferred from homology"/>
<evidence type="ECO:0000313" key="14">
    <source>
        <dbReference type="Proteomes" id="UP000499080"/>
    </source>
</evidence>
<feature type="transmembrane region" description="Helical" evidence="12">
    <location>
        <begin position="83"/>
        <end position="105"/>
    </location>
</feature>
<keyword evidence="8" id="KW-0406">Ion transport</keyword>
<keyword evidence="5 12" id="KW-0812">Transmembrane</keyword>
<accession>A0A4Y2VH33</accession>
<feature type="transmembrane region" description="Helical" evidence="12">
    <location>
        <begin position="12"/>
        <end position="29"/>
    </location>
</feature>
<organism evidence="13 14">
    <name type="scientific">Araneus ventricosus</name>
    <name type="common">Orbweaver spider</name>
    <name type="synonym">Epeira ventricosa</name>
    <dbReference type="NCBI Taxonomy" id="182803"/>
    <lineage>
        <taxon>Eukaryota</taxon>
        <taxon>Metazoa</taxon>
        <taxon>Ecdysozoa</taxon>
        <taxon>Arthropoda</taxon>
        <taxon>Chelicerata</taxon>
        <taxon>Arachnida</taxon>
        <taxon>Araneae</taxon>
        <taxon>Araneomorphae</taxon>
        <taxon>Entelegynae</taxon>
        <taxon>Araneoidea</taxon>
        <taxon>Araneidae</taxon>
        <taxon>Araneus</taxon>
    </lineage>
</organism>
<dbReference type="GO" id="GO:0006814">
    <property type="term" value="P:sodium ion transport"/>
    <property type="evidence" value="ECO:0007669"/>
    <property type="project" value="UniProtKB-KW"/>
</dbReference>
<keyword evidence="14" id="KW-1185">Reference proteome</keyword>
<sequence>MAVEYHLGSLDYLVIVLTLLISTAIGIKFKSFGKDTGKMQEYFMAGKNMSLFPVIMSTTATMISPLTTIGIPAESYKYGVQLWTLPLGIAVGMVLATYIFIPVYFQCGVCTVYEYLEMRFDKTTRYVISAMFIIQTVLWNSSVLYSPVLAINAVTDLPLEISILAFGTICSIYCAI</sequence>
<keyword evidence="9 12" id="KW-0472">Membrane</keyword>
<feature type="transmembrane region" description="Helical" evidence="12">
    <location>
        <begin position="126"/>
        <end position="145"/>
    </location>
</feature>
<dbReference type="EMBL" id="BGPR01047570">
    <property type="protein sequence ID" value="GBO24613.1"/>
    <property type="molecule type" value="Genomic_DNA"/>
</dbReference>
<dbReference type="GO" id="GO:0005886">
    <property type="term" value="C:plasma membrane"/>
    <property type="evidence" value="ECO:0007669"/>
    <property type="project" value="UniProtKB-SubCell"/>
</dbReference>
<evidence type="ECO:0000256" key="12">
    <source>
        <dbReference type="SAM" id="Phobius"/>
    </source>
</evidence>
<keyword evidence="4" id="KW-1003">Cell membrane</keyword>
<evidence type="ECO:0000256" key="7">
    <source>
        <dbReference type="ARBA" id="ARBA00023053"/>
    </source>
</evidence>
<dbReference type="GO" id="GO:0015293">
    <property type="term" value="F:symporter activity"/>
    <property type="evidence" value="ECO:0007669"/>
    <property type="project" value="TreeGrafter"/>
</dbReference>
<name>A0A4Y2VH33_ARAVE</name>
<comment type="similarity">
    <text evidence="2 11">Belongs to the sodium:solute symporter (SSF) (TC 2.A.21) family.</text>
</comment>
<comment type="subcellular location">
    <subcellularLocation>
        <location evidence="1">Cell membrane</location>
        <topology evidence="1">Multi-pass membrane protein</topology>
    </subcellularLocation>
</comment>
<comment type="caution">
    <text evidence="13">The sequence shown here is derived from an EMBL/GenBank/DDBJ whole genome shotgun (WGS) entry which is preliminary data.</text>
</comment>
<dbReference type="OrthoDB" id="6420980at2759"/>
<dbReference type="Pfam" id="PF00474">
    <property type="entry name" value="SSF"/>
    <property type="match status" value="1"/>
</dbReference>
<keyword evidence="7" id="KW-0915">Sodium</keyword>
<dbReference type="Gene3D" id="1.20.1730.10">
    <property type="entry name" value="Sodium/glucose cotransporter"/>
    <property type="match status" value="1"/>
</dbReference>